<protein>
    <submittedName>
        <fullName evidence="1">Conserved hypothetical</fullName>
    </submittedName>
</protein>
<dbReference type="RefSeq" id="WP_013944250.1">
    <property type="nucleotide sequence ID" value="NC_015713.1"/>
</dbReference>
<accession>F8L3D6</accession>
<reference evidence="1 2" key="2">
    <citation type="journal article" date="2011" name="Mol. Biol. Evol.">
        <title>Unity in variety--the pan-genome of the Chlamydiae.</title>
        <authorList>
            <person name="Collingro A."/>
            <person name="Tischler P."/>
            <person name="Weinmaier T."/>
            <person name="Penz T."/>
            <person name="Heinz E."/>
            <person name="Brunham R.C."/>
            <person name="Read T.D."/>
            <person name="Bavoil P.M."/>
            <person name="Sachse K."/>
            <person name="Kahane S."/>
            <person name="Friedman M.G."/>
            <person name="Rattei T."/>
            <person name="Myers G.S."/>
            <person name="Horn M."/>
        </authorList>
    </citation>
    <scope>NUCLEOTIDE SEQUENCE [LARGE SCALE GENOMIC DNA]</scope>
    <source>
        <strain evidence="2">ATCC VR-1471 / Z</strain>
    </source>
</reference>
<proteinExistence type="predicted"/>
<gene>
    <name evidence="1" type="ordered locus">SNE_A19070</name>
</gene>
<dbReference type="EMBL" id="FR872582">
    <property type="protein sequence ID" value="CCB89784.1"/>
    <property type="molecule type" value="Genomic_DNA"/>
</dbReference>
<keyword evidence="2" id="KW-1185">Reference proteome</keyword>
<organism evidence="1 2">
    <name type="scientific">Simkania negevensis (strain ATCC VR-1471 / DSM 27360 / Z)</name>
    <dbReference type="NCBI Taxonomy" id="331113"/>
    <lineage>
        <taxon>Bacteria</taxon>
        <taxon>Pseudomonadati</taxon>
        <taxon>Chlamydiota</taxon>
        <taxon>Chlamydiia</taxon>
        <taxon>Parachlamydiales</taxon>
        <taxon>Simkaniaceae</taxon>
        <taxon>Simkania</taxon>
    </lineage>
</organism>
<sequence length="173" mass="19913">MRRADYLKLLTFLHQVEVKSLAEIGVWTGLNALELRQLFPYAHLYLIDPWELTPNYLDAGAPPDFEAHLYEQAYECTKWLFRHDPNVTILKKSSTTALTDVPDHLDLVFIDGDHSYRAVKDDIQNWKRKVRRGGLLTGHDYHPNFPGVIQAVQECFPAGFEVGDDDVWSTIKT</sequence>
<dbReference type="Proteomes" id="UP000000496">
    <property type="component" value="Chromosome gsn.131"/>
</dbReference>
<dbReference type="Pfam" id="PF13578">
    <property type="entry name" value="Methyltransf_24"/>
    <property type="match status" value="1"/>
</dbReference>
<dbReference type="InterPro" id="IPR029063">
    <property type="entry name" value="SAM-dependent_MTases_sf"/>
</dbReference>
<dbReference type="AlphaFoldDB" id="F8L3D6"/>
<dbReference type="HOGENOM" id="CLU_1427119_0_0_0"/>
<evidence type="ECO:0000313" key="2">
    <source>
        <dbReference type="Proteomes" id="UP000000496"/>
    </source>
</evidence>
<dbReference type="SUPFAM" id="SSF53335">
    <property type="entry name" value="S-adenosyl-L-methionine-dependent methyltransferases"/>
    <property type="match status" value="1"/>
</dbReference>
<reference key="1">
    <citation type="journal article" date="2011" name="Mol. Biol. Evol.">
        <title>Unity in variety -- the pan-genome of the Chlamydiae.</title>
        <authorList>
            <person name="Collingro A."/>
            <person name="Tischler P."/>
            <person name="Weinmaier T."/>
            <person name="Penz T."/>
            <person name="Heinz E."/>
            <person name="Brunham R.C."/>
            <person name="Read T.D."/>
            <person name="Bavoil P.M."/>
            <person name="Sachse K."/>
            <person name="Kahane S."/>
            <person name="Friedman M.G."/>
            <person name="Rattei T."/>
            <person name="Myers G.S.A."/>
            <person name="Horn M."/>
        </authorList>
    </citation>
    <scope>NUCLEOTIDE SEQUENCE</scope>
    <source>
        <strain>Z</strain>
    </source>
</reference>
<dbReference type="Gene3D" id="3.40.50.150">
    <property type="entry name" value="Vaccinia Virus protein VP39"/>
    <property type="match status" value="1"/>
</dbReference>
<dbReference type="eggNOG" id="COG4122">
    <property type="taxonomic scope" value="Bacteria"/>
</dbReference>
<evidence type="ECO:0000313" key="1">
    <source>
        <dbReference type="EMBL" id="CCB89784.1"/>
    </source>
</evidence>
<dbReference type="STRING" id="331113.SNE_A19070"/>
<name>F8L3D6_SIMNZ</name>
<dbReference type="KEGG" id="sng:SNE_A19070"/>
<dbReference type="OrthoDB" id="21484at2"/>